<dbReference type="EMBL" id="CP020919">
    <property type="protein sequence ID" value="AWG26048.1"/>
    <property type="molecule type" value="Genomic_DNA"/>
</dbReference>
<keyword evidence="1" id="KW-1133">Transmembrane helix</keyword>
<gene>
    <name evidence="2" type="ORF">FK004_12850</name>
</gene>
<keyword evidence="1" id="KW-0812">Transmembrane</keyword>
<dbReference type="RefSeq" id="WP_108737585.1">
    <property type="nucleotide sequence ID" value="NZ_CP020919.1"/>
</dbReference>
<dbReference type="OrthoDB" id="998154at2"/>
<feature type="transmembrane region" description="Helical" evidence="1">
    <location>
        <begin position="38"/>
        <end position="61"/>
    </location>
</feature>
<evidence type="ECO:0000313" key="3">
    <source>
        <dbReference type="Proteomes" id="UP000244677"/>
    </source>
</evidence>
<organism evidence="2 3">
    <name type="scientific">Flavobacterium kingsejongi</name>
    <dbReference type="NCBI Taxonomy" id="1678728"/>
    <lineage>
        <taxon>Bacteria</taxon>
        <taxon>Pseudomonadati</taxon>
        <taxon>Bacteroidota</taxon>
        <taxon>Flavobacteriia</taxon>
        <taxon>Flavobacteriales</taxon>
        <taxon>Flavobacteriaceae</taxon>
        <taxon>Flavobacterium</taxon>
    </lineage>
</organism>
<sequence>MDIIQKKYLIILSAILMNLAIGNGILYCAGSDAYSTTINYTLMLGMSIACVIVYLLVFRYLNFQKHSVPKLAVISIMCCMIIILLGNAIAVTIESPGDLLATLMMGIFGNIVLFPVSIVLGLLNLFWFHKIKYLQPDPLHYPEG</sequence>
<keyword evidence="3" id="KW-1185">Reference proteome</keyword>
<evidence type="ECO:0000313" key="2">
    <source>
        <dbReference type="EMBL" id="AWG26048.1"/>
    </source>
</evidence>
<feature type="transmembrane region" description="Helical" evidence="1">
    <location>
        <begin position="7"/>
        <end position="26"/>
    </location>
</feature>
<dbReference type="Proteomes" id="UP000244677">
    <property type="component" value="Chromosome"/>
</dbReference>
<keyword evidence="1" id="KW-0472">Membrane</keyword>
<evidence type="ECO:0000256" key="1">
    <source>
        <dbReference type="SAM" id="Phobius"/>
    </source>
</evidence>
<protein>
    <submittedName>
        <fullName evidence="2">Uncharacterized protein</fullName>
    </submittedName>
</protein>
<feature type="transmembrane region" description="Helical" evidence="1">
    <location>
        <begin position="99"/>
        <end position="127"/>
    </location>
</feature>
<accession>A0A2S1LQS9</accession>
<reference evidence="2 3" key="1">
    <citation type="submission" date="2017-04" db="EMBL/GenBank/DDBJ databases">
        <title>Complete genome sequence of Flavobacterium kingsejong AJ004.</title>
        <authorList>
            <person name="Lee P.C."/>
        </authorList>
    </citation>
    <scope>NUCLEOTIDE SEQUENCE [LARGE SCALE GENOMIC DNA]</scope>
    <source>
        <strain evidence="2 3">AJ004</strain>
    </source>
</reference>
<dbReference type="AlphaFoldDB" id="A0A2S1LQS9"/>
<name>A0A2S1LQS9_9FLAO</name>
<feature type="transmembrane region" description="Helical" evidence="1">
    <location>
        <begin position="73"/>
        <end position="93"/>
    </location>
</feature>
<dbReference type="KEGG" id="fki:FK004_12850"/>
<proteinExistence type="predicted"/>